<feature type="region of interest" description="Disordered" evidence="3">
    <location>
        <begin position="1"/>
        <end position="90"/>
    </location>
</feature>
<dbReference type="InParanoid" id="A0A667WP77"/>
<dbReference type="PANTHER" id="PTHR46894">
    <property type="entry name" value="TSC22 DOMAIN FAMILY PROTEIN 2"/>
    <property type="match status" value="1"/>
</dbReference>
<keyword evidence="2" id="KW-0175">Coiled coil</keyword>
<dbReference type="Proteomes" id="UP000472263">
    <property type="component" value="Chromosome 4"/>
</dbReference>
<feature type="compositionally biased region" description="Polar residues" evidence="3">
    <location>
        <begin position="11"/>
        <end position="30"/>
    </location>
</feature>
<comment type="similarity">
    <text evidence="1">Belongs to the TSC-22/Dip/Bun family.</text>
</comment>
<dbReference type="GO" id="GO:0006357">
    <property type="term" value="P:regulation of transcription by RNA polymerase II"/>
    <property type="evidence" value="ECO:0007669"/>
    <property type="project" value="InterPro"/>
</dbReference>
<accession>A0A667WP77</accession>
<proteinExistence type="inferred from homology"/>
<dbReference type="InterPro" id="IPR000580">
    <property type="entry name" value="TSC22/Bun"/>
</dbReference>
<gene>
    <name evidence="4" type="primary">tsc22d2</name>
</gene>
<evidence type="ECO:0000313" key="5">
    <source>
        <dbReference type="Proteomes" id="UP000472263"/>
    </source>
</evidence>
<name>A0A667WP77_9TELE</name>
<sequence>MCVAPAPSITAAASHSSVQNVPATVPSVTGTPPGMPNQASGAGGLFQAQGARGGAPAGLPSGFSNQAEDNRRKSDALPQPSAVPGKDGMKPFIPESLNLPTPTVNSLFGIHIPIDGDEDSASGASVVAIDNKIEQAMDLVKSHLMYAVREEVEVLKEQIKELYERNSVLERENAVLKSLANTDQLSQLSSQLSSAGSTSPPQHTNTNPPLAHHEGGQSIPHQPNVTSA</sequence>
<organism evidence="4 5">
    <name type="scientific">Myripristis murdjan</name>
    <name type="common">pinecone soldierfish</name>
    <dbReference type="NCBI Taxonomy" id="586833"/>
    <lineage>
        <taxon>Eukaryota</taxon>
        <taxon>Metazoa</taxon>
        <taxon>Chordata</taxon>
        <taxon>Craniata</taxon>
        <taxon>Vertebrata</taxon>
        <taxon>Euteleostomi</taxon>
        <taxon>Actinopterygii</taxon>
        <taxon>Neopterygii</taxon>
        <taxon>Teleostei</taxon>
        <taxon>Neoteleostei</taxon>
        <taxon>Acanthomorphata</taxon>
        <taxon>Holocentriformes</taxon>
        <taxon>Holocentridae</taxon>
        <taxon>Myripristis</taxon>
    </lineage>
</organism>
<dbReference type="PANTHER" id="PTHR46894:SF1">
    <property type="entry name" value="TSC22 DOMAIN FAMILY PROTEIN 2"/>
    <property type="match status" value="1"/>
</dbReference>
<dbReference type="InterPro" id="IPR053049">
    <property type="entry name" value="TSC22_domain_protein_2"/>
</dbReference>
<feature type="compositionally biased region" description="Polar residues" evidence="3">
    <location>
        <begin position="219"/>
        <end position="228"/>
    </location>
</feature>
<feature type="coiled-coil region" evidence="2">
    <location>
        <begin position="145"/>
        <end position="179"/>
    </location>
</feature>
<reference evidence="4" key="2">
    <citation type="submission" date="2025-08" db="UniProtKB">
        <authorList>
            <consortium name="Ensembl"/>
        </authorList>
    </citation>
    <scope>IDENTIFICATION</scope>
</reference>
<evidence type="ECO:0000256" key="1">
    <source>
        <dbReference type="ARBA" id="ARBA00007908"/>
    </source>
</evidence>
<evidence type="ECO:0000256" key="3">
    <source>
        <dbReference type="SAM" id="MobiDB-lite"/>
    </source>
</evidence>
<dbReference type="InterPro" id="IPR047862">
    <property type="entry name" value="TSC22/BUN_CS"/>
</dbReference>
<dbReference type="Pfam" id="PF01166">
    <property type="entry name" value="TSC22"/>
    <property type="match status" value="1"/>
</dbReference>
<evidence type="ECO:0008006" key="6">
    <source>
        <dbReference type="Google" id="ProtNLM"/>
    </source>
</evidence>
<keyword evidence="5" id="KW-1185">Reference proteome</keyword>
<feature type="compositionally biased region" description="Polar residues" evidence="3">
    <location>
        <begin position="195"/>
        <end position="208"/>
    </location>
</feature>
<dbReference type="GeneTree" id="ENSGT00940000160465"/>
<dbReference type="Gene3D" id="1.20.5.490">
    <property type="entry name" value="Single helix bin"/>
    <property type="match status" value="1"/>
</dbReference>
<dbReference type="SUPFAM" id="SSF58026">
    <property type="entry name" value="Delta-sleep-inducing peptide immunoreactive peptide"/>
    <property type="match status" value="1"/>
</dbReference>
<dbReference type="Ensembl" id="ENSMMDT00005007471.1">
    <property type="protein sequence ID" value="ENSMMDP00005007275.1"/>
    <property type="gene ID" value="ENSMMDG00005003954.1"/>
</dbReference>
<protein>
    <recommendedName>
        <fullName evidence="6">TSC22 domain family, member 2</fullName>
    </recommendedName>
</protein>
<reference evidence="4" key="1">
    <citation type="submission" date="2019-06" db="EMBL/GenBank/DDBJ databases">
        <authorList>
            <consortium name="Wellcome Sanger Institute Data Sharing"/>
        </authorList>
    </citation>
    <scope>NUCLEOTIDE SEQUENCE [LARGE SCALE GENOMIC DNA]</scope>
</reference>
<feature type="region of interest" description="Disordered" evidence="3">
    <location>
        <begin position="186"/>
        <end position="228"/>
    </location>
</feature>
<evidence type="ECO:0000313" key="4">
    <source>
        <dbReference type="Ensembl" id="ENSMMDP00005007275.1"/>
    </source>
</evidence>
<dbReference type="PROSITE" id="PS01289">
    <property type="entry name" value="TSC22"/>
    <property type="match status" value="1"/>
</dbReference>
<evidence type="ECO:0000256" key="2">
    <source>
        <dbReference type="SAM" id="Coils"/>
    </source>
</evidence>
<reference evidence="4" key="3">
    <citation type="submission" date="2025-09" db="UniProtKB">
        <authorList>
            <consortium name="Ensembl"/>
        </authorList>
    </citation>
    <scope>IDENTIFICATION</scope>
</reference>
<dbReference type="AlphaFoldDB" id="A0A667WP77"/>